<dbReference type="CDD" id="cd08566">
    <property type="entry name" value="GDPD_AtGDE_like"/>
    <property type="match status" value="1"/>
</dbReference>
<accession>A0A3S0AL52</accession>
<feature type="domain" description="GP-PDE" evidence="1">
    <location>
        <begin position="47"/>
        <end position="286"/>
    </location>
</feature>
<dbReference type="Pfam" id="PF03009">
    <property type="entry name" value="GDPD"/>
    <property type="match status" value="1"/>
</dbReference>
<dbReference type="GO" id="GO:0008889">
    <property type="term" value="F:glycerophosphodiester phosphodiesterase activity"/>
    <property type="evidence" value="ECO:0007669"/>
    <property type="project" value="TreeGrafter"/>
</dbReference>
<dbReference type="SUPFAM" id="SSF51695">
    <property type="entry name" value="PLC-like phosphodiesterases"/>
    <property type="match status" value="1"/>
</dbReference>
<dbReference type="GO" id="GO:0005886">
    <property type="term" value="C:plasma membrane"/>
    <property type="evidence" value="ECO:0007669"/>
    <property type="project" value="TreeGrafter"/>
</dbReference>
<proteinExistence type="predicted"/>
<dbReference type="GO" id="GO:0070291">
    <property type="term" value="P:N-acylethanolamine metabolic process"/>
    <property type="evidence" value="ECO:0007669"/>
    <property type="project" value="TreeGrafter"/>
</dbReference>
<dbReference type="EMBL" id="RQPJ01000014">
    <property type="protein sequence ID" value="RTE52691.1"/>
    <property type="molecule type" value="Genomic_DNA"/>
</dbReference>
<dbReference type="Proteomes" id="UP000267585">
    <property type="component" value="Unassembled WGS sequence"/>
</dbReference>
<reference evidence="2 3" key="1">
    <citation type="submission" date="2018-11" db="EMBL/GenBank/DDBJ databases">
        <title>Arenibacter aquaticus sp.nov., a marine bacterium isolated from surface seawater in the South China Sea.</title>
        <authorList>
            <person name="Guo J."/>
            <person name="Sun J."/>
        </authorList>
    </citation>
    <scope>NUCLEOTIDE SEQUENCE [LARGE SCALE GENOMIC DNA]</scope>
    <source>
        <strain evidence="2 3">GUO666</strain>
    </source>
</reference>
<dbReference type="InterPro" id="IPR017946">
    <property type="entry name" value="PLC-like_Pdiesterase_TIM-brl"/>
</dbReference>
<comment type="caution">
    <text evidence="2">The sequence shown here is derived from an EMBL/GenBank/DDBJ whole genome shotgun (WGS) entry which is preliminary data.</text>
</comment>
<dbReference type="PANTHER" id="PTHR46320">
    <property type="entry name" value="GLYCEROPHOSPHODIESTER PHOSPHODIESTERASE 1"/>
    <property type="match status" value="1"/>
</dbReference>
<dbReference type="AlphaFoldDB" id="A0A3S0AL52"/>
<dbReference type="GO" id="GO:0006644">
    <property type="term" value="P:phospholipid metabolic process"/>
    <property type="evidence" value="ECO:0007669"/>
    <property type="project" value="TreeGrafter"/>
</dbReference>
<evidence type="ECO:0000313" key="2">
    <source>
        <dbReference type="EMBL" id="RTE52691.1"/>
    </source>
</evidence>
<keyword evidence="3" id="KW-1185">Reference proteome</keyword>
<protein>
    <submittedName>
        <fullName evidence="2">Glycerophosphodiester phosphodiesterase</fullName>
    </submittedName>
</protein>
<evidence type="ECO:0000259" key="1">
    <source>
        <dbReference type="PROSITE" id="PS51704"/>
    </source>
</evidence>
<name>A0A3S0AL52_9FLAO</name>
<sequence>MEMNSKRKPIWFRVTLIFILLLGFFATAQNSQLDLLLNDYNNHPEHILVAAHRATNPHYPENSLAAIKESIAIGVDIVEIDIRKSKDGELVIMHDKTIDRTTNGKGRVDDYSLDQLKQFNLMFQGKTTTEQIPTFEEVLQLTKGKILLDVDFKLEDEASVKQTYALIEKYGMENQIIFFLYDYPETPQFQKLNNDISIMPRAYSKKDIRAIRKLDDISIIHIDESYYTKRTMRRLINSGYRVWINALGKYDEMERIKKNSGFDSLLTKKYVNVIQTDLPKELLDYLRSKDLHR</sequence>
<dbReference type="GO" id="GO:0006580">
    <property type="term" value="P:ethanolamine metabolic process"/>
    <property type="evidence" value="ECO:0007669"/>
    <property type="project" value="TreeGrafter"/>
</dbReference>
<dbReference type="PROSITE" id="PS50007">
    <property type="entry name" value="PIPLC_X_DOMAIN"/>
    <property type="match status" value="1"/>
</dbReference>
<dbReference type="Gene3D" id="3.20.20.190">
    <property type="entry name" value="Phosphatidylinositol (PI) phosphodiesterase"/>
    <property type="match status" value="1"/>
</dbReference>
<dbReference type="InterPro" id="IPR030395">
    <property type="entry name" value="GP_PDE_dom"/>
</dbReference>
<dbReference type="PROSITE" id="PS51704">
    <property type="entry name" value="GP_PDE"/>
    <property type="match status" value="1"/>
</dbReference>
<evidence type="ECO:0000313" key="3">
    <source>
        <dbReference type="Proteomes" id="UP000267585"/>
    </source>
</evidence>
<dbReference type="PANTHER" id="PTHR46320:SF1">
    <property type="entry name" value="GLYCEROPHOSPHODIESTER PHOSPHODIESTERASE 1"/>
    <property type="match status" value="1"/>
</dbReference>
<gene>
    <name evidence="2" type="ORF">EHW67_13510</name>
</gene>
<organism evidence="2 3">
    <name type="scientific">Arenibacter aquaticus</name>
    <dbReference type="NCBI Taxonomy" id="2489054"/>
    <lineage>
        <taxon>Bacteria</taxon>
        <taxon>Pseudomonadati</taxon>
        <taxon>Bacteroidota</taxon>
        <taxon>Flavobacteriia</taxon>
        <taxon>Flavobacteriales</taxon>
        <taxon>Flavobacteriaceae</taxon>
        <taxon>Arenibacter</taxon>
    </lineage>
</organism>